<keyword evidence="2" id="KW-0472">Membrane</keyword>
<proteinExistence type="predicted"/>
<keyword evidence="4" id="KW-1185">Reference proteome</keyword>
<accession>A0ABN3AFU8</accession>
<keyword evidence="2" id="KW-0812">Transmembrane</keyword>
<protein>
    <submittedName>
        <fullName evidence="3">Uncharacterized protein</fullName>
    </submittedName>
</protein>
<dbReference type="Proteomes" id="UP001501020">
    <property type="component" value="Unassembled WGS sequence"/>
</dbReference>
<keyword evidence="2" id="KW-1133">Transmembrane helix</keyword>
<dbReference type="RefSeq" id="WP_344281327.1">
    <property type="nucleotide sequence ID" value="NZ_BAAAMR010000124.1"/>
</dbReference>
<evidence type="ECO:0000256" key="1">
    <source>
        <dbReference type="SAM" id="MobiDB-lite"/>
    </source>
</evidence>
<feature type="compositionally biased region" description="Acidic residues" evidence="1">
    <location>
        <begin position="148"/>
        <end position="157"/>
    </location>
</feature>
<organism evidence="3 4">
    <name type="scientific">Actinomadura napierensis</name>
    <dbReference type="NCBI Taxonomy" id="267854"/>
    <lineage>
        <taxon>Bacteria</taxon>
        <taxon>Bacillati</taxon>
        <taxon>Actinomycetota</taxon>
        <taxon>Actinomycetes</taxon>
        <taxon>Streptosporangiales</taxon>
        <taxon>Thermomonosporaceae</taxon>
        <taxon>Actinomadura</taxon>
    </lineage>
</organism>
<feature type="region of interest" description="Disordered" evidence="1">
    <location>
        <begin position="138"/>
        <end position="157"/>
    </location>
</feature>
<evidence type="ECO:0000313" key="4">
    <source>
        <dbReference type="Proteomes" id="UP001501020"/>
    </source>
</evidence>
<sequence length="157" mass="16931">MPDRTADDTLLLHFCLGPDGEMDYGPDRPSRRNDPTWREIKPLLLESPLLIVHHTGGTVGGGGDSTDGGSGPWEWWQYAVTSVAGWAALASVIKTWLTRRAGRKVVVYNDDGAELLNITGDLTATEIETLLRARVAPPELSGHRAEAPDEDSAAGQS</sequence>
<dbReference type="EMBL" id="BAAAMR010000124">
    <property type="protein sequence ID" value="GAA2165110.1"/>
    <property type="molecule type" value="Genomic_DNA"/>
</dbReference>
<feature type="transmembrane region" description="Helical" evidence="2">
    <location>
        <begin position="75"/>
        <end position="97"/>
    </location>
</feature>
<comment type="caution">
    <text evidence="3">The sequence shown here is derived from an EMBL/GenBank/DDBJ whole genome shotgun (WGS) entry which is preliminary data.</text>
</comment>
<name>A0ABN3AFU8_9ACTN</name>
<reference evidence="3 4" key="1">
    <citation type="journal article" date="2019" name="Int. J. Syst. Evol. Microbiol.">
        <title>The Global Catalogue of Microorganisms (GCM) 10K type strain sequencing project: providing services to taxonomists for standard genome sequencing and annotation.</title>
        <authorList>
            <consortium name="The Broad Institute Genomics Platform"/>
            <consortium name="The Broad Institute Genome Sequencing Center for Infectious Disease"/>
            <person name="Wu L."/>
            <person name="Ma J."/>
        </authorList>
    </citation>
    <scope>NUCLEOTIDE SEQUENCE [LARGE SCALE GENOMIC DNA]</scope>
    <source>
        <strain evidence="3 4">JCM 13850</strain>
    </source>
</reference>
<gene>
    <name evidence="3" type="ORF">GCM10009727_83420</name>
</gene>
<evidence type="ECO:0000256" key="2">
    <source>
        <dbReference type="SAM" id="Phobius"/>
    </source>
</evidence>
<evidence type="ECO:0000313" key="3">
    <source>
        <dbReference type="EMBL" id="GAA2165110.1"/>
    </source>
</evidence>